<evidence type="ECO:0000259" key="8">
    <source>
        <dbReference type="PROSITE" id="PS51462"/>
    </source>
</evidence>
<dbReference type="PROSITE" id="PS51462">
    <property type="entry name" value="NUDIX"/>
    <property type="match status" value="1"/>
</dbReference>
<feature type="binding site" evidence="6">
    <location>
        <position position="69"/>
    </location>
    <ligand>
        <name>Mg(2+)</name>
        <dbReference type="ChEBI" id="CHEBI:18420"/>
    </ligand>
</feature>
<dbReference type="Proteomes" id="UP000262073">
    <property type="component" value="Chromosome"/>
</dbReference>
<evidence type="ECO:0000256" key="7">
    <source>
        <dbReference type="PIRSR" id="PIRSR037599-4"/>
    </source>
</evidence>
<protein>
    <submittedName>
        <fullName evidence="9">GDP-mannose mannosyl hydrolase</fullName>
    </submittedName>
</protein>
<dbReference type="GO" id="GO:0008727">
    <property type="term" value="F:GDP-mannose mannosyl hydrolase activity"/>
    <property type="evidence" value="ECO:0007669"/>
    <property type="project" value="InterPro"/>
</dbReference>
<keyword evidence="10" id="KW-1185">Reference proteome</keyword>
<accession>A0A346NQN4</accession>
<evidence type="ECO:0000256" key="1">
    <source>
        <dbReference type="ARBA" id="ARBA00022723"/>
    </source>
</evidence>
<dbReference type="PANTHER" id="PTHR43046:SF12">
    <property type="entry name" value="GDP-MANNOSE MANNOSYL HYDROLASE"/>
    <property type="match status" value="1"/>
</dbReference>
<dbReference type="Gene3D" id="3.90.79.10">
    <property type="entry name" value="Nucleoside Triphosphate Pyrophosphohydrolase"/>
    <property type="match status" value="1"/>
</dbReference>
<organism evidence="9 10">
    <name type="scientific">Salinimonas sediminis</name>
    <dbReference type="NCBI Taxonomy" id="2303538"/>
    <lineage>
        <taxon>Bacteria</taxon>
        <taxon>Pseudomonadati</taxon>
        <taxon>Pseudomonadota</taxon>
        <taxon>Gammaproteobacteria</taxon>
        <taxon>Alteromonadales</taxon>
        <taxon>Alteromonadaceae</taxon>
        <taxon>Alteromonas/Salinimonas group</taxon>
        <taxon>Salinimonas</taxon>
    </lineage>
</organism>
<sequence>MFLTHDAFKTVVENTPLVSIDLIVRNNLGEVLLGRRVNSPAKGAWFVPGGRIRKNESIVEAMARLCTDELGVNRPITNARFLGPFEHFYEDSVFGRKTSTHYIVLGYEIVDDICMDKLPEVQHLDYTWMSEERMLVSNDVHKYTRAYFID</sequence>
<keyword evidence="1 6" id="KW-0479">Metal-binding</keyword>
<dbReference type="InterPro" id="IPR015797">
    <property type="entry name" value="NUDIX_hydrolase-like_dom_sf"/>
</dbReference>
<evidence type="ECO:0000256" key="4">
    <source>
        <dbReference type="PIRSR" id="PIRSR037599-1"/>
    </source>
</evidence>
<dbReference type="SUPFAM" id="SSF55811">
    <property type="entry name" value="Nudix"/>
    <property type="match status" value="1"/>
</dbReference>
<dbReference type="InterPro" id="IPR000086">
    <property type="entry name" value="NUDIX_hydrolase_dom"/>
</dbReference>
<evidence type="ECO:0000256" key="2">
    <source>
        <dbReference type="ARBA" id="ARBA00022801"/>
    </source>
</evidence>
<feature type="binding site" evidence="5">
    <location>
        <position position="36"/>
    </location>
    <ligand>
        <name>substrate</name>
    </ligand>
</feature>
<feature type="binding site" evidence="5">
    <location>
        <position position="8"/>
    </location>
    <ligand>
        <name>substrate</name>
    </ligand>
</feature>
<dbReference type="GO" id="GO:0046872">
    <property type="term" value="F:metal ion binding"/>
    <property type="evidence" value="ECO:0007669"/>
    <property type="project" value="UniProtKB-KW"/>
</dbReference>
<dbReference type="KEGG" id="salm:D0Y50_16645"/>
<feature type="binding site" evidence="5">
    <location>
        <begin position="2"/>
        <end position="3"/>
    </location>
    <ligand>
        <name>substrate</name>
    </ligand>
</feature>
<evidence type="ECO:0000256" key="6">
    <source>
        <dbReference type="PIRSR" id="PIRSR037599-3"/>
    </source>
</evidence>
<dbReference type="InterPro" id="IPR033715">
    <property type="entry name" value="GDPMH"/>
</dbReference>
<dbReference type="OrthoDB" id="542521at2"/>
<dbReference type="PIRSF" id="PIRSF037599">
    <property type="entry name" value="GDPMH"/>
    <property type="match status" value="1"/>
</dbReference>
<evidence type="ECO:0000256" key="5">
    <source>
        <dbReference type="PIRSR" id="PIRSR037599-2"/>
    </source>
</evidence>
<keyword evidence="3 6" id="KW-0460">Magnesium</keyword>
<dbReference type="PANTHER" id="PTHR43046">
    <property type="entry name" value="GDP-MANNOSE MANNOSYL HYDROLASE"/>
    <property type="match status" value="1"/>
</dbReference>
<evidence type="ECO:0000313" key="10">
    <source>
        <dbReference type="Proteomes" id="UP000262073"/>
    </source>
</evidence>
<gene>
    <name evidence="9" type="ORF">D0Y50_16645</name>
</gene>
<feature type="short sequence motif" description="Nudix box" evidence="7">
    <location>
        <begin position="50"/>
        <end position="71"/>
    </location>
</feature>
<feature type="site" description="Critical for catalysis" evidence="4">
    <location>
        <position position="123"/>
    </location>
</feature>
<dbReference type="AlphaFoldDB" id="A0A346NQN4"/>
<dbReference type="NCBIfam" id="NF011963">
    <property type="entry name" value="PRK15434.1"/>
    <property type="match status" value="1"/>
</dbReference>
<feature type="binding site" evidence="6">
    <location>
        <position position="122"/>
    </location>
    <ligand>
        <name>Mg(2+)</name>
        <dbReference type="ChEBI" id="CHEBI:18420"/>
    </ligand>
</feature>
<comment type="cofactor">
    <cofactor evidence="6">
        <name>Mg(2+)</name>
        <dbReference type="ChEBI" id="CHEBI:18420"/>
    </cofactor>
    <text evidence="6">Binds 1 Mg(2+) ion per subunit.</text>
</comment>
<reference evidence="9 10" key="1">
    <citation type="submission" date="2018-08" db="EMBL/GenBank/DDBJ databases">
        <title>Salinimonas sediminis sp. nov., a piezophilic bacterium isolated from a deep-sea sediment sample from the New Britain Trench.</title>
        <authorList>
            <person name="Cao J."/>
        </authorList>
    </citation>
    <scope>NUCLEOTIDE SEQUENCE [LARGE SCALE GENOMIC DNA]</scope>
    <source>
        <strain evidence="9 10">N102</strain>
    </source>
</reference>
<feature type="binding site" evidence="6">
    <location>
        <position position="49"/>
    </location>
    <ligand>
        <name>Mg(2+)</name>
        <dbReference type="ChEBI" id="CHEBI:18420"/>
    </ligand>
</feature>
<dbReference type="Pfam" id="PF00293">
    <property type="entry name" value="NUDIX"/>
    <property type="match status" value="1"/>
</dbReference>
<keyword evidence="2 9" id="KW-0378">Hydrolase</keyword>
<name>A0A346NQN4_9ALTE</name>
<dbReference type="EMBL" id="CP031769">
    <property type="protein sequence ID" value="AXR07841.1"/>
    <property type="molecule type" value="Genomic_DNA"/>
</dbReference>
<proteinExistence type="predicted"/>
<evidence type="ECO:0000313" key="9">
    <source>
        <dbReference type="EMBL" id="AXR07841.1"/>
    </source>
</evidence>
<evidence type="ECO:0000256" key="3">
    <source>
        <dbReference type="ARBA" id="ARBA00022842"/>
    </source>
</evidence>
<feature type="domain" description="Nudix hydrolase" evidence="8">
    <location>
        <begin position="13"/>
        <end position="150"/>
    </location>
</feature>
<dbReference type="CDD" id="cd03430">
    <property type="entry name" value="NUDIX_GDPMH_NudD"/>
    <property type="match status" value="1"/>
</dbReference>
<dbReference type="RefSeq" id="WP_117318086.1">
    <property type="nucleotide sequence ID" value="NZ_CP031769.1"/>
</dbReference>